<dbReference type="PANTHER" id="PTHR48104">
    <property type="entry name" value="METACASPASE-4"/>
    <property type="match status" value="1"/>
</dbReference>
<protein>
    <recommendedName>
        <fullName evidence="3">Peptidase C14 caspase domain-containing protein</fullName>
    </recommendedName>
</protein>
<dbReference type="PANTHER" id="PTHR48104:SF30">
    <property type="entry name" value="METACASPASE-1"/>
    <property type="match status" value="1"/>
</dbReference>
<sequence length="597" mass="66384">MTKSAILIVVFFLLTSCTLKPGNGSTIGNDVITPLWEENNYSAGQIDAPRCTNVVALLIGIGQYDPAKGWEPIQAQNDVTAMTETLRKQGVPASNIHQLIDQQATRMGITQALQKLADTLRNGTHLIILYGGHARQLQDDNNDEADGYDEAIVPFDAPSVNESNLDGYLRDDVLNQYFTKIRAKLGATGMLWLLFDSCHSQTLNRNPTTRQRGGVVPLGSTKRLTNRPAKNQTATSGWHEAPVRQANLAPYVLFAATTDGAPSFETTTAQGRSLGPLTRAVGEAWRNVNPKDTYRTFFNRVAVAMTQFAPYQQPTLEGDTDRHFGNCNPQPVTPSHFYTRGEALRISWPPTDTYLTKAFAVLPFVQPAATRPDLRIEHRGRGYALFLAINNQLLTKKPIAADECIEHIRQYFARNVLMNLHQTSPDFQIQTSMKRLAVRSENGQTVVTDTLPSSATSSVPTFRISANERMELTLTNTGPKPFFVTMIDLLSDGRMHVLLPEIDHVESEYRIKPGESLRRRIRLTAPTGAEVYKLLLTPTPIDLRSVLQIRGSNQPNHPYERIFQRIYATRGQSQLSSANLTIDTGATSDVAFWVTHK</sequence>
<keyword evidence="2" id="KW-0732">Signal</keyword>
<keyword evidence="5" id="KW-1185">Reference proteome</keyword>
<evidence type="ECO:0000256" key="1">
    <source>
        <dbReference type="SAM" id="MobiDB-lite"/>
    </source>
</evidence>
<dbReference type="GO" id="GO:0006508">
    <property type="term" value="P:proteolysis"/>
    <property type="evidence" value="ECO:0007669"/>
    <property type="project" value="InterPro"/>
</dbReference>
<reference evidence="4 5" key="1">
    <citation type="submission" date="2020-02" db="EMBL/GenBank/DDBJ databases">
        <title>Draft genome sequence of two Spirosoma agri KCTC 52727 and Spirosoma terrae KCTC 52035.</title>
        <authorList>
            <person name="Rojas J."/>
            <person name="Ambika Manirajan B."/>
            <person name="Suarez C."/>
            <person name="Ratering S."/>
            <person name="Schnell S."/>
        </authorList>
    </citation>
    <scope>NUCLEOTIDE SEQUENCE [LARGE SCALE GENOMIC DNA]</scope>
    <source>
        <strain evidence="4 5">KCTC 52035</strain>
    </source>
</reference>
<dbReference type="Pfam" id="PF00656">
    <property type="entry name" value="Peptidase_C14"/>
    <property type="match status" value="1"/>
</dbReference>
<feature type="chain" id="PRO_5026670941" description="Peptidase C14 caspase domain-containing protein" evidence="2">
    <location>
        <begin position="22"/>
        <end position="597"/>
    </location>
</feature>
<dbReference type="AlphaFoldDB" id="A0A6L9LC45"/>
<dbReference type="GO" id="GO:0005737">
    <property type="term" value="C:cytoplasm"/>
    <property type="evidence" value="ECO:0007669"/>
    <property type="project" value="TreeGrafter"/>
</dbReference>
<dbReference type="Gene3D" id="3.40.50.1460">
    <property type="match status" value="1"/>
</dbReference>
<dbReference type="InterPro" id="IPR011600">
    <property type="entry name" value="Pept_C14_caspase"/>
</dbReference>
<dbReference type="EMBL" id="JAAFZH010000007">
    <property type="protein sequence ID" value="NDU96691.1"/>
    <property type="molecule type" value="Genomic_DNA"/>
</dbReference>
<feature type="signal peptide" evidence="2">
    <location>
        <begin position="1"/>
        <end position="21"/>
    </location>
</feature>
<name>A0A6L9LC45_9BACT</name>
<accession>A0A6L9LC45</accession>
<dbReference type="RefSeq" id="WP_163951341.1">
    <property type="nucleotide sequence ID" value="NZ_JAAFZH010000007.1"/>
</dbReference>
<feature type="domain" description="Peptidase C14 caspase" evidence="3">
    <location>
        <begin position="55"/>
        <end position="318"/>
    </location>
</feature>
<dbReference type="Proteomes" id="UP000474175">
    <property type="component" value="Unassembled WGS sequence"/>
</dbReference>
<proteinExistence type="predicted"/>
<evidence type="ECO:0000256" key="2">
    <source>
        <dbReference type="SAM" id="SignalP"/>
    </source>
</evidence>
<dbReference type="InterPro" id="IPR050452">
    <property type="entry name" value="Metacaspase"/>
</dbReference>
<evidence type="ECO:0000259" key="3">
    <source>
        <dbReference type="Pfam" id="PF00656"/>
    </source>
</evidence>
<dbReference type="PROSITE" id="PS51257">
    <property type="entry name" value="PROKAR_LIPOPROTEIN"/>
    <property type="match status" value="1"/>
</dbReference>
<evidence type="ECO:0000313" key="5">
    <source>
        <dbReference type="Proteomes" id="UP000474175"/>
    </source>
</evidence>
<evidence type="ECO:0000313" key="4">
    <source>
        <dbReference type="EMBL" id="NDU96691.1"/>
    </source>
</evidence>
<dbReference type="GO" id="GO:0004197">
    <property type="term" value="F:cysteine-type endopeptidase activity"/>
    <property type="evidence" value="ECO:0007669"/>
    <property type="project" value="InterPro"/>
</dbReference>
<feature type="region of interest" description="Disordered" evidence="1">
    <location>
        <begin position="205"/>
        <end position="238"/>
    </location>
</feature>
<gene>
    <name evidence="4" type="ORF">GK108_17545</name>
</gene>
<comment type="caution">
    <text evidence="4">The sequence shown here is derived from an EMBL/GenBank/DDBJ whole genome shotgun (WGS) entry which is preliminary data.</text>
</comment>
<organism evidence="4 5">
    <name type="scientific">Spirosoma terrae</name>
    <dbReference type="NCBI Taxonomy" id="1968276"/>
    <lineage>
        <taxon>Bacteria</taxon>
        <taxon>Pseudomonadati</taxon>
        <taxon>Bacteroidota</taxon>
        <taxon>Cytophagia</taxon>
        <taxon>Cytophagales</taxon>
        <taxon>Cytophagaceae</taxon>
        <taxon>Spirosoma</taxon>
    </lineage>
</organism>